<reference evidence="2 3" key="1">
    <citation type="journal article" date="2021" name="BMC Genomics">
        <title>Datura genome reveals duplications of psychoactive alkaloid biosynthetic genes and high mutation rate following tissue culture.</title>
        <authorList>
            <person name="Rajewski A."/>
            <person name="Carter-House D."/>
            <person name="Stajich J."/>
            <person name="Litt A."/>
        </authorList>
    </citation>
    <scope>NUCLEOTIDE SEQUENCE [LARGE SCALE GENOMIC DNA]</scope>
    <source>
        <strain evidence="2">AR-01</strain>
    </source>
</reference>
<organism evidence="2 3">
    <name type="scientific">Datura stramonium</name>
    <name type="common">Jimsonweed</name>
    <name type="synonym">Common thornapple</name>
    <dbReference type="NCBI Taxonomy" id="4076"/>
    <lineage>
        <taxon>Eukaryota</taxon>
        <taxon>Viridiplantae</taxon>
        <taxon>Streptophyta</taxon>
        <taxon>Embryophyta</taxon>
        <taxon>Tracheophyta</taxon>
        <taxon>Spermatophyta</taxon>
        <taxon>Magnoliopsida</taxon>
        <taxon>eudicotyledons</taxon>
        <taxon>Gunneridae</taxon>
        <taxon>Pentapetalae</taxon>
        <taxon>asterids</taxon>
        <taxon>lamiids</taxon>
        <taxon>Solanales</taxon>
        <taxon>Solanaceae</taxon>
        <taxon>Solanoideae</taxon>
        <taxon>Datureae</taxon>
        <taxon>Datura</taxon>
    </lineage>
</organism>
<dbReference type="EMBL" id="JACEIK010004889">
    <property type="protein sequence ID" value="MCD9646679.1"/>
    <property type="molecule type" value="Genomic_DNA"/>
</dbReference>
<proteinExistence type="predicted"/>
<keyword evidence="3" id="KW-1185">Reference proteome</keyword>
<evidence type="ECO:0000313" key="2">
    <source>
        <dbReference type="EMBL" id="MCD9646679.1"/>
    </source>
</evidence>
<dbReference type="Proteomes" id="UP000823775">
    <property type="component" value="Unassembled WGS sequence"/>
</dbReference>
<evidence type="ECO:0000313" key="3">
    <source>
        <dbReference type="Proteomes" id="UP000823775"/>
    </source>
</evidence>
<accession>A0ABS8VIJ8</accession>
<protein>
    <submittedName>
        <fullName evidence="2">Uncharacterized protein</fullName>
    </submittedName>
</protein>
<comment type="caution">
    <text evidence="2">The sequence shown here is derived from an EMBL/GenBank/DDBJ whole genome shotgun (WGS) entry which is preliminary data.</text>
</comment>
<feature type="region of interest" description="Disordered" evidence="1">
    <location>
        <begin position="1"/>
        <end position="20"/>
    </location>
</feature>
<evidence type="ECO:0000256" key="1">
    <source>
        <dbReference type="SAM" id="MobiDB-lite"/>
    </source>
</evidence>
<name>A0ABS8VIJ8_DATST</name>
<feature type="region of interest" description="Disordered" evidence="1">
    <location>
        <begin position="79"/>
        <end position="104"/>
    </location>
</feature>
<sequence>MAKYPPPYAQRLEGRSAAPISTTPCHVANIARRVNPSSHQVQPPPGLHMKWVLLIPIPLLTQGVRQSQQLIDYGRTNPKARCMSKAPPPNLASSPHLPQGKEPGPPFLYAIYDKVLAEYKSL</sequence>
<gene>
    <name evidence="2" type="ORF">HAX54_036707</name>
</gene>